<dbReference type="Gene3D" id="3.30.300.20">
    <property type="match status" value="1"/>
</dbReference>
<dbReference type="AlphaFoldDB" id="A0A547Q9S0"/>
<evidence type="ECO:0000256" key="1">
    <source>
        <dbReference type="SAM" id="MobiDB-lite"/>
    </source>
</evidence>
<dbReference type="InterPro" id="IPR052707">
    <property type="entry name" value="OsmC_Ohr_Peroxiredoxin"/>
</dbReference>
<dbReference type="NCBIfam" id="TIGR03562">
    <property type="entry name" value="osmo_induc_OsmC"/>
    <property type="match status" value="1"/>
</dbReference>
<dbReference type="InterPro" id="IPR015946">
    <property type="entry name" value="KH_dom-like_a/b"/>
</dbReference>
<keyword evidence="3" id="KW-1185">Reference proteome</keyword>
<dbReference type="GO" id="GO:0006979">
    <property type="term" value="P:response to oxidative stress"/>
    <property type="evidence" value="ECO:0007669"/>
    <property type="project" value="InterPro"/>
</dbReference>
<dbReference type="EMBL" id="VFSV01000003">
    <property type="protein sequence ID" value="TRD23102.1"/>
    <property type="molecule type" value="Genomic_DNA"/>
</dbReference>
<feature type="region of interest" description="Disordered" evidence="1">
    <location>
        <begin position="1"/>
        <end position="25"/>
    </location>
</feature>
<evidence type="ECO:0000313" key="3">
    <source>
        <dbReference type="Proteomes" id="UP000318590"/>
    </source>
</evidence>
<organism evidence="2 3">
    <name type="scientific">Palleronia caenipelagi</name>
    <dbReference type="NCBI Taxonomy" id="2489174"/>
    <lineage>
        <taxon>Bacteria</taxon>
        <taxon>Pseudomonadati</taxon>
        <taxon>Pseudomonadota</taxon>
        <taxon>Alphaproteobacteria</taxon>
        <taxon>Rhodobacterales</taxon>
        <taxon>Roseobacteraceae</taxon>
        <taxon>Palleronia</taxon>
    </lineage>
</organism>
<dbReference type="InterPro" id="IPR003718">
    <property type="entry name" value="OsmC/Ohr_fam"/>
</dbReference>
<accession>A0A547Q9S0</accession>
<proteinExistence type="predicted"/>
<comment type="caution">
    <text evidence="2">The sequence shown here is derived from an EMBL/GenBank/DDBJ whole genome shotgun (WGS) entry which is preliminary data.</text>
</comment>
<dbReference type="Proteomes" id="UP000318590">
    <property type="component" value="Unassembled WGS sequence"/>
</dbReference>
<dbReference type="GO" id="GO:0004601">
    <property type="term" value="F:peroxidase activity"/>
    <property type="evidence" value="ECO:0007669"/>
    <property type="project" value="InterPro"/>
</dbReference>
<evidence type="ECO:0000313" key="2">
    <source>
        <dbReference type="EMBL" id="TRD23102.1"/>
    </source>
</evidence>
<dbReference type="InterPro" id="IPR036102">
    <property type="entry name" value="OsmC/Ohrsf"/>
</dbReference>
<sequence>MPAHKGSAHWEGDLQTGKGTVSTETGVLKDQPYNFKARFEDGAETTPEELIAAAHASCFSMALSMILGEHGLTADSIDTKASAKLQQVEGGFAITTIHLDVTASIPGADAETFATAANAAKEGCPISKVLAGAEITMDARLA</sequence>
<dbReference type="Pfam" id="PF02566">
    <property type="entry name" value="OsmC"/>
    <property type="match status" value="1"/>
</dbReference>
<reference evidence="2 3" key="1">
    <citation type="submission" date="2019-06" db="EMBL/GenBank/DDBJ databases">
        <title>Paenimaribius caenipelagi gen. nov., sp. nov., isolated from a tidal flat.</title>
        <authorList>
            <person name="Yoon J.-H."/>
        </authorList>
    </citation>
    <scope>NUCLEOTIDE SEQUENCE [LARGE SCALE GENOMIC DNA]</scope>
    <source>
        <strain evidence="2 3">JBTF-M29</strain>
    </source>
</reference>
<gene>
    <name evidence="2" type="ORF">FEV53_02760</name>
</gene>
<dbReference type="SUPFAM" id="SSF82784">
    <property type="entry name" value="OsmC-like"/>
    <property type="match status" value="1"/>
</dbReference>
<dbReference type="PANTHER" id="PTHR42830">
    <property type="entry name" value="OSMOTICALLY INDUCIBLE FAMILY PROTEIN"/>
    <property type="match status" value="1"/>
</dbReference>
<dbReference type="PANTHER" id="PTHR42830:SF1">
    <property type="entry name" value="OSMOTICALLY INDUCIBLE FAMILY PROTEIN"/>
    <property type="match status" value="1"/>
</dbReference>
<protein>
    <submittedName>
        <fullName evidence="2">OsmC family protein</fullName>
    </submittedName>
</protein>
<dbReference type="RefSeq" id="WP_142833293.1">
    <property type="nucleotide sequence ID" value="NZ_VFSV01000003.1"/>
</dbReference>
<dbReference type="OrthoDB" id="9807532at2"/>
<dbReference type="InterPro" id="IPR019904">
    <property type="entry name" value="Peroxiredoxin_OsmC"/>
</dbReference>
<name>A0A547Q9S0_9RHOB</name>